<proteinExistence type="predicted"/>
<reference evidence="2 3" key="2">
    <citation type="submission" date="2018-11" db="EMBL/GenBank/DDBJ databases">
        <authorList>
            <consortium name="Pathogen Informatics"/>
        </authorList>
    </citation>
    <scope>NUCLEOTIDE SEQUENCE [LARGE SCALE GENOMIC DNA]</scope>
</reference>
<sequence>MANEHIEANCLNKSLLLKVNSSKEDEEYISTLHQRIQPVRAATHNKFKTKSNKSKSKNNNNWCAANIQQRQQQQQQFQYHQINTAGCVVVDNNNRVVDTNSLLKAPSFSNDIVRLSSNSYVMLHQLQQSRANIKKQQAMNKRMSRQTRMNLLCDVDSLKEQQRDTSPSSLSTSTTSSGIDTMNKSSTDSENGCFQYVPPVNNCACEICAINDDKRWLNNNYANYYVQQAAQNHWYGCYQSTALTTAICAARHAVAYQQLCRQQKNLCDGCCYTNTYSNQTNPSTNTNSTDIQFQCNASNLDSTNIPLHENCCDNHRLPISTYGNYFMIPYEIIEPYLRFLESLYPQTIQKSQSNVDNENDHLLPPSFHPEMAQLSKPSSLPVLVNKTTSFATPYHMQCNRIRQKSFINQKITPNDCDEDNVDQRSNNTISTSSFRANQHVDRASKSDNNEDQLIAPSGCTWRQIKWHLVPYTRELDELIGYTSPHDFENFIDKM</sequence>
<evidence type="ECO:0000313" key="4">
    <source>
        <dbReference type="WBParaSite" id="ASIM_0001317601-mRNA-1"/>
    </source>
</evidence>
<evidence type="ECO:0000313" key="3">
    <source>
        <dbReference type="Proteomes" id="UP000267096"/>
    </source>
</evidence>
<feature type="region of interest" description="Disordered" evidence="1">
    <location>
        <begin position="159"/>
        <end position="184"/>
    </location>
</feature>
<evidence type="ECO:0000313" key="2">
    <source>
        <dbReference type="EMBL" id="VDK47828.1"/>
    </source>
</evidence>
<keyword evidence="3" id="KW-1185">Reference proteome</keyword>
<reference evidence="4" key="1">
    <citation type="submission" date="2017-02" db="UniProtKB">
        <authorList>
            <consortium name="WormBaseParasite"/>
        </authorList>
    </citation>
    <scope>IDENTIFICATION</scope>
</reference>
<name>A0A0M3JXT5_ANISI</name>
<dbReference type="AlphaFoldDB" id="A0A0M3JXT5"/>
<dbReference type="WBParaSite" id="ASIM_0001317601-mRNA-1">
    <property type="protein sequence ID" value="ASIM_0001317601-mRNA-1"/>
    <property type="gene ID" value="ASIM_0001317601"/>
</dbReference>
<accession>A0A0M3JXT5</accession>
<feature type="compositionally biased region" description="Low complexity" evidence="1">
    <location>
        <begin position="165"/>
        <end position="177"/>
    </location>
</feature>
<dbReference type="Proteomes" id="UP000267096">
    <property type="component" value="Unassembled WGS sequence"/>
</dbReference>
<evidence type="ECO:0000256" key="1">
    <source>
        <dbReference type="SAM" id="MobiDB-lite"/>
    </source>
</evidence>
<gene>
    <name evidence="2" type="ORF">ASIM_LOCUS12642</name>
</gene>
<dbReference type="EMBL" id="UYRR01031223">
    <property type="protein sequence ID" value="VDK47828.1"/>
    <property type="molecule type" value="Genomic_DNA"/>
</dbReference>
<organism evidence="4">
    <name type="scientific">Anisakis simplex</name>
    <name type="common">Herring worm</name>
    <dbReference type="NCBI Taxonomy" id="6269"/>
    <lineage>
        <taxon>Eukaryota</taxon>
        <taxon>Metazoa</taxon>
        <taxon>Ecdysozoa</taxon>
        <taxon>Nematoda</taxon>
        <taxon>Chromadorea</taxon>
        <taxon>Rhabditida</taxon>
        <taxon>Spirurina</taxon>
        <taxon>Ascaridomorpha</taxon>
        <taxon>Ascaridoidea</taxon>
        <taxon>Anisakidae</taxon>
        <taxon>Anisakis</taxon>
        <taxon>Anisakis simplex complex</taxon>
    </lineage>
</organism>
<protein>
    <submittedName>
        <fullName evidence="4">Cyclin-dependent serine/threonine-protein kinase DDB_G0292550</fullName>
    </submittedName>
</protein>